<feature type="domain" description="DUF2179" evidence="7">
    <location>
        <begin position="213"/>
        <end position="267"/>
    </location>
</feature>
<evidence type="ECO:0000256" key="1">
    <source>
        <dbReference type="ARBA" id="ARBA00004651"/>
    </source>
</evidence>
<feature type="transmembrane region" description="Helical" evidence="6">
    <location>
        <begin position="141"/>
        <end position="161"/>
    </location>
</feature>
<dbReference type="InterPro" id="IPR019264">
    <property type="entry name" value="DUF2179"/>
</dbReference>
<evidence type="ECO:0000313" key="8">
    <source>
        <dbReference type="EMBL" id="ARF69300.1"/>
    </source>
</evidence>
<dbReference type="InterPro" id="IPR051461">
    <property type="entry name" value="UPF0750_membrane"/>
</dbReference>
<keyword evidence="5 6" id="KW-0472">Membrane</keyword>
<dbReference type="Gene3D" id="3.30.70.120">
    <property type="match status" value="1"/>
</dbReference>
<dbReference type="GO" id="GO:0005886">
    <property type="term" value="C:plasma membrane"/>
    <property type="evidence" value="ECO:0007669"/>
    <property type="project" value="UniProtKB-SubCell"/>
</dbReference>
<feature type="transmembrane region" description="Helical" evidence="6">
    <location>
        <begin position="73"/>
        <end position="95"/>
    </location>
</feature>
<gene>
    <name evidence="8" type="ORF">B7C51_17980</name>
</gene>
<evidence type="ECO:0000256" key="3">
    <source>
        <dbReference type="ARBA" id="ARBA00022692"/>
    </source>
</evidence>
<dbReference type="Pfam" id="PF10035">
    <property type="entry name" value="DUF2179"/>
    <property type="match status" value="1"/>
</dbReference>
<dbReference type="AlphaFoldDB" id="A0A1V0UWM3"/>
<dbReference type="InterPro" id="IPR003740">
    <property type="entry name" value="YitT"/>
</dbReference>
<dbReference type="RefSeq" id="WP_023483929.1">
    <property type="nucleotide sequence ID" value="NZ_CP020557.1"/>
</dbReference>
<keyword evidence="3 6" id="KW-0812">Transmembrane</keyword>
<proteinExistence type="predicted"/>
<name>A0A1V0UWM3_9BACL</name>
<feature type="transmembrane region" description="Helical" evidence="6">
    <location>
        <begin position="7"/>
        <end position="26"/>
    </location>
</feature>
<feature type="transmembrane region" description="Helical" evidence="6">
    <location>
        <begin position="38"/>
        <end position="61"/>
    </location>
</feature>
<reference evidence="8 9" key="1">
    <citation type="submission" date="2017-03" db="EMBL/GenBank/DDBJ databases">
        <title>Paenibacillus larvae genome sequencing.</title>
        <authorList>
            <person name="Dingman D.W."/>
        </authorList>
    </citation>
    <scope>NUCLEOTIDE SEQUENCE [LARGE SCALE GENOMIC DNA]</scope>
    <source>
        <strain evidence="8 9">SAG 10367</strain>
    </source>
</reference>
<keyword evidence="2" id="KW-1003">Cell membrane</keyword>
<evidence type="ECO:0000256" key="4">
    <source>
        <dbReference type="ARBA" id="ARBA00022989"/>
    </source>
</evidence>
<evidence type="ECO:0000313" key="9">
    <source>
        <dbReference type="Proteomes" id="UP000192727"/>
    </source>
</evidence>
<dbReference type="InterPro" id="IPR015867">
    <property type="entry name" value="N-reg_PII/ATP_PRibTrfase_C"/>
</dbReference>
<protein>
    <recommendedName>
        <fullName evidence="7">DUF2179 domain-containing protein</fullName>
    </recommendedName>
</protein>
<dbReference type="PIRSF" id="PIRSF006483">
    <property type="entry name" value="Membrane_protein_YitT"/>
    <property type="match status" value="1"/>
</dbReference>
<evidence type="ECO:0000256" key="6">
    <source>
        <dbReference type="SAM" id="Phobius"/>
    </source>
</evidence>
<dbReference type="EMBL" id="CP020557">
    <property type="protein sequence ID" value="ARF69300.1"/>
    <property type="molecule type" value="Genomic_DNA"/>
</dbReference>
<evidence type="ECO:0000256" key="2">
    <source>
        <dbReference type="ARBA" id="ARBA00022475"/>
    </source>
</evidence>
<dbReference type="PANTHER" id="PTHR33545">
    <property type="entry name" value="UPF0750 MEMBRANE PROTEIN YITT-RELATED"/>
    <property type="match status" value="1"/>
</dbReference>
<comment type="subcellular location">
    <subcellularLocation>
        <location evidence="1">Cell membrane</location>
        <topology evidence="1">Multi-pass membrane protein</topology>
    </subcellularLocation>
</comment>
<organism evidence="8 9">
    <name type="scientific">Paenibacillus larvae subsp. pulvifaciens</name>
    <dbReference type="NCBI Taxonomy" id="1477"/>
    <lineage>
        <taxon>Bacteria</taxon>
        <taxon>Bacillati</taxon>
        <taxon>Bacillota</taxon>
        <taxon>Bacilli</taxon>
        <taxon>Bacillales</taxon>
        <taxon>Paenibacillaceae</taxon>
        <taxon>Paenibacillus</taxon>
    </lineage>
</organism>
<dbReference type="CDD" id="cd16380">
    <property type="entry name" value="YitT_C"/>
    <property type="match status" value="1"/>
</dbReference>
<accession>A0A1V0UWM3</accession>
<sequence length="273" mass="30092">MKKAVDIVGIIVGGAIVSFGFNMFLIPHELLSGGISGIAMMIGYLTNWDISLLYFILNLPLMIWGLAKVGRRFIVLSVLNVLATVWFMQLIPTVSVVNDQILGAVFGGVVVGIGTGISFRFGGSTGGFDIVAAIVTRKRDLPLGMMLFSLNGIVIFALGYFKNNWDLALYSMLAIFVTGKVLDAIYVSHIKVTAFIVTKQKEAMLEKLLQKPRGVTIIKTEGAFTKEEKEMLMTVTTRYELIELKKIVKEIDSKAFVNIVETVGIQGEFRRLE</sequence>
<keyword evidence="4 6" id="KW-1133">Transmembrane helix</keyword>
<feature type="transmembrane region" description="Helical" evidence="6">
    <location>
        <begin position="101"/>
        <end position="121"/>
    </location>
</feature>
<dbReference type="Proteomes" id="UP000192727">
    <property type="component" value="Chromosome"/>
</dbReference>
<feature type="transmembrane region" description="Helical" evidence="6">
    <location>
        <begin position="167"/>
        <end position="187"/>
    </location>
</feature>
<dbReference type="PANTHER" id="PTHR33545:SF5">
    <property type="entry name" value="UPF0750 MEMBRANE PROTEIN YITT"/>
    <property type="match status" value="1"/>
</dbReference>
<dbReference type="Pfam" id="PF02588">
    <property type="entry name" value="YitT_membrane"/>
    <property type="match status" value="1"/>
</dbReference>
<evidence type="ECO:0000256" key="5">
    <source>
        <dbReference type="ARBA" id="ARBA00023136"/>
    </source>
</evidence>
<evidence type="ECO:0000259" key="7">
    <source>
        <dbReference type="Pfam" id="PF10035"/>
    </source>
</evidence>